<dbReference type="PANTHER" id="PTHR20854">
    <property type="entry name" value="INOSITOL MONOPHOSPHATASE"/>
    <property type="match status" value="1"/>
</dbReference>
<dbReference type="Gene3D" id="3.40.190.80">
    <property type="match status" value="1"/>
</dbReference>
<dbReference type="GO" id="GO:0046872">
    <property type="term" value="F:metal ion binding"/>
    <property type="evidence" value="ECO:0007669"/>
    <property type="project" value="UniProtKB-KW"/>
</dbReference>
<gene>
    <name evidence="9" type="ORF">V5E97_30985</name>
</gene>
<evidence type="ECO:0000256" key="5">
    <source>
        <dbReference type="ARBA" id="ARBA00022801"/>
    </source>
</evidence>
<dbReference type="InterPro" id="IPR000760">
    <property type="entry name" value="Inositol_monophosphatase-like"/>
</dbReference>
<dbReference type="GO" id="GO:0007165">
    <property type="term" value="P:signal transduction"/>
    <property type="evidence" value="ECO:0007669"/>
    <property type="project" value="TreeGrafter"/>
</dbReference>
<comment type="catalytic activity">
    <reaction evidence="1 8">
        <text>a myo-inositol phosphate + H2O = myo-inositol + phosphate</text>
        <dbReference type="Rhea" id="RHEA:24056"/>
        <dbReference type="ChEBI" id="CHEBI:15377"/>
        <dbReference type="ChEBI" id="CHEBI:17268"/>
        <dbReference type="ChEBI" id="CHEBI:43474"/>
        <dbReference type="ChEBI" id="CHEBI:84139"/>
        <dbReference type="EC" id="3.1.3.25"/>
    </reaction>
</comment>
<dbReference type="CDD" id="cd01639">
    <property type="entry name" value="IMPase"/>
    <property type="match status" value="1"/>
</dbReference>
<proteinExistence type="inferred from homology"/>
<dbReference type="GO" id="GO:0008934">
    <property type="term" value="F:inositol monophosphate 1-phosphatase activity"/>
    <property type="evidence" value="ECO:0007669"/>
    <property type="project" value="InterPro"/>
</dbReference>
<comment type="similarity">
    <text evidence="3 8">Belongs to the inositol monophosphatase superfamily.</text>
</comment>
<organism evidence="9">
    <name type="scientific">Singulisphaera sp. Ch08</name>
    <dbReference type="NCBI Taxonomy" id="3120278"/>
    <lineage>
        <taxon>Bacteria</taxon>
        <taxon>Pseudomonadati</taxon>
        <taxon>Planctomycetota</taxon>
        <taxon>Planctomycetia</taxon>
        <taxon>Isosphaerales</taxon>
        <taxon>Isosphaeraceae</taxon>
        <taxon>Singulisphaera</taxon>
    </lineage>
</organism>
<dbReference type="EMBL" id="CP155447">
    <property type="protein sequence ID" value="XBH02714.1"/>
    <property type="molecule type" value="Genomic_DNA"/>
</dbReference>
<evidence type="ECO:0000256" key="1">
    <source>
        <dbReference type="ARBA" id="ARBA00001033"/>
    </source>
</evidence>
<dbReference type="RefSeq" id="WP_406695455.1">
    <property type="nucleotide sequence ID" value="NZ_CP155447.1"/>
</dbReference>
<feature type="binding site" evidence="7">
    <location>
        <position position="213"/>
    </location>
    <ligand>
        <name>Mg(2+)</name>
        <dbReference type="ChEBI" id="CHEBI:18420"/>
        <label>1</label>
        <note>catalytic</note>
    </ligand>
</feature>
<dbReference type="PRINTS" id="PR00377">
    <property type="entry name" value="IMPHPHTASES"/>
</dbReference>
<reference evidence="9" key="1">
    <citation type="submission" date="2024-05" db="EMBL/GenBank/DDBJ databases">
        <title>Planctomycetes of the genus Singulisphaera possess chitinolytic capabilities.</title>
        <authorList>
            <person name="Ivanova A."/>
        </authorList>
    </citation>
    <scope>NUCLEOTIDE SEQUENCE</scope>
    <source>
        <strain evidence="9">Ch08T</strain>
    </source>
</reference>
<evidence type="ECO:0000256" key="6">
    <source>
        <dbReference type="ARBA" id="ARBA00022842"/>
    </source>
</evidence>
<dbReference type="FunFam" id="3.30.540.10:FF:000003">
    <property type="entry name" value="Inositol-1-monophosphatase"/>
    <property type="match status" value="1"/>
</dbReference>
<keyword evidence="5 8" id="KW-0378">Hydrolase</keyword>
<dbReference type="EC" id="3.1.3.25" evidence="8"/>
<evidence type="ECO:0000256" key="7">
    <source>
        <dbReference type="PIRSR" id="PIRSR600760-2"/>
    </source>
</evidence>
<feature type="binding site" evidence="7">
    <location>
        <position position="85"/>
    </location>
    <ligand>
        <name>Mg(2+)</name>
        <dbReference type="ChEBI" id="CHEBI:18420"/>
        <label>1</label>
        <note>catalytic</note>
    </ligand>
</feature>
<sequence length="272" mass="29104">MSQDYREYQVAAEQMAREAGALLRDAYGRVVAREKGPGDLVTDADLASQRLIAARILESFPDHTLLAEEEGAVPDPSRPWRWVVDPLDGTINFAHGFPFWAVSIALEHQGQLVVGVVHNPLTGATYSASLGRGVTLDGVAVRVSAAKRLRDSLITTAMPTDFVDVADIQLAYFRRFSTGTHSVRRTGSSALNLAILAAGGCDVCYASFMHPWDAAAGVLLVREAGGTLTGLSGEDYDLYGAGILATNGSVHQEALQFLAEAREPHDKPGEIA</sequence>
<dbReference type="AlphaFoldDB" id="A0AAU7CBU7"/>
<keyword evidence="4 7" id="KW-0479">Metal-binding</keyword>
<feature type="binding site" evidence="7">
    <location>
        <position position="68"/>
    </location>
    <ligand>
        <name>Mg(2+)</name>
        <dbReference type="ChEBI" id="CHEBI:18420"/>
        <label>1</label>
        <note>catalytic</note>
    </ligand>
</feature>
<dbReference type="InterPro" id="IPR020583">
    <property type="entry name" value="Inositol_monoP_metal-BS"/>
</dbReference>
<accession>A0AAU7CBU7</accession>
<feature type="binding site" evidence="7">
    <location>
        <position position="88"/>
    </location>
    <ligand>
        <name>Mg(2+)</name>
        <dbReference type="ChEBI" id="CHEBI:18420"/>
        <label>1</label>
        <note>catalytic</note>
    </ligand>
</feature>
<dbReference type="GO" id="GO:0046854">
    <property type="term" value="P:phosphatidylinositol phosphate biosynthetic process"/>
    <property type="evidence" value="ECO:0007669"/>
    <property type="project" value="InterPro"/>
</dbReference>
<keyword evidence="6 7" id="KW-0460">Magnesium</keyword>
<dbReference type="InterPro" id="IPR033942">
    <property type="entry name" value="IMPase"/>
</dbReference>
<feature type="binding site" evidence="7">
    <location>
        <position position="87"/>
    </location>
    <ligand>
        <name>Mg(2+)</name>
        <dbReference type="ChEBI" id="CHEBI:18420"/>
        <label>1</label>
        <note>catalytic</note>
    </ligand>
</feature>
<dbReference type="Pfam" id="PF00459">
    <property type="entry name" value="Inositol_P"/>
    <property type="match status" value="1"/>
</dbReference>
<name>A0AAU7CBU7_9BACT</name>
<comment type="cofactor">
    <cofactor evidence="2 7 8">
        <name>Mg(2+)</name>
        <dbReference type="ChEBI" id="CHEBI:18420"/>
    </cofactor>
</comment>
<dbReference type="PANTHER" id="PTHR20854:SF4">
    <property type="entry name" value="INOSITOL-1-MONOPHOSPHATASE-RELATED"/>
    <property type="match status" value="1"/>
</dbReference>
<evidence type="ECO:0000256" key="4">
    <source>
        <dbReference type="ARBA" id="ARBA00022723"/>
    </source>
</evidence>
<evidence type="ECO:0000256" key="2">
    <source>
        <dbReference type="ARBA" id="ARBA00001946"/>
    </source>
</evidence>
<dbReference type="Gene3D" id="3.30.540.10">
    <property type="entry name" value="Fructose-1,6-Bisphosphatase, subunit A, domain 1"/>
    <property type="match status" value="1"/>
</dbReference>
<evidence type="ECO:0000256" key="3">
    <source>
        <dbReference type="ARBA" id="ARBA00009759"/>
    </source>
</evidence>
<dbReference type="PROSITE" id="PS00629">
    <property type="entry name" value="IMP_1"/>
    <property type="match status" value="1"/>
</dbReference>
<protein>
    <recommendedName>
        <fullName evidence="8">Inositol-1-monophosphatase</fullName>
        <ecNumber evidence="8">3.1.3.25</ecNumber>
    </recommendedName>
</protein>
<dbReference type="PROSITE" id="PS00630">
    <property type="entry name" value="IMP_2"/>
    <property type="match status" value="1"/>
</dbReference>
<dbReference type="InterPro" id="IPR020550">
    <property type="entry name" value="Inositol_monophosphatase_CS"/>
</dbReference>
<dbReference type="SUPFAM" id="SSF56655">
    <property type="entry name" value="Carbohydrate phosphatase"/>
    <property type="match status" value="1"/>
</dbReference>
<dbReference type="GO" id="GO:0006020">
    <property type="term" value="P:inositol metabolic process"/>
    <property type="evidence" value="ECO:0007669"/>
    <property type="project" value="TreeGrafter"/>
</dbReference>
<evidence type="ECO:0000256" key="8">
    <source>
        <dbReference type="RuleBase" id="RU364068"/>
    </source>
</evidence>
<evidence type="ECO:0000313" key="9">
    <source>
        <dbReference type="EMBL" id="XBH02714.1"/>
    </source>
</evidence>